<accession>A0A2A6F8W3</accession>
<comment type="caution">
    <text evidence="2">The sequence shown here is derived from an EMBL/GenBank/DDBJ whole genome shotgun (WGS) entry which is preliminary data.</text>
</comment>
<keyword evidence="3" id="KW-1185">Reference proteome</keyword>
<reference evidence="2 3" key="1">
    <citation type="submission" date="2017-09" db="EMBL/GenBank/DDBJ databases">
        <title>Mesorhizobum sanjuanii sp. nov. isolated from nodules of Lotus tenuis in saline-alkaline lowlands of Flooding Pampa.</title>
        <authorList>
            <person name="Sannazzaro A.I."/>
            <person name="Torres Tejerizo G.A."/>
            <person name="Fontana F."/>
            <person name="Cumpa Velazquez L.M."/>
            <person name="Hansen L."/>
            <person name="Pistorio M."/>
            <person name="Estrella M.J."/>
        </authorList>
    </citation>
    <scope>NUCLEOTIDE SEQUENCE [LARGE SCALE GENOMIC DNA]</scope>
    <source>
        <strain evidence="2 3">BSA136</strain>
    </source>
</reference>
<protein>
    <submittedName>
        <fullName evidence="2">Uncharacterized protein</fullName>
    </submittedName>
</protein>
<name>A0A2A6F8W3_9HYPH</name>
<evidence type="ECO:0000313" key="3">
    <source>
        <dbReference type="Proteomes" id="UP000219182"/>
    </source>
</evidence>
<evidence type="ECO:0000256" key="1">
    <source>
        <dbReference type="SAM" id="MobiDB-lite"/>
    </source>
</evidence>
<feature type="region of interest" description="Disordered" evidence="1">
    <location>
        <begin position="53"/>
        <end position="82"/>
    </location>
</feature>
<organism evidence="2 3">
    <name type="scientific">Mesorhizobium sanjuanii</name>
    <dbReference type="NCBI Taxonomy" id="2037900"/>
    <lineage>
        <taxon>Bacteria</taxon>
        <taxon>Pseudomonadati</taxon>
        <taxon>Pseudomonadota</taxon>
        <taxon>Alphaproteobacteria</taxon>
        <taxon>Hyphomicrobiales</taxon>
        <taxon>Phyllobacteriaceae</taxon>
        <taxon>Mesorhizobium</taxon>
    </lineage>
</organism>
<dbReference type="EMBL" id="NWQG01000189">
    <property type="protein sequence ID" value="PDQ18369.1"/>
    <property type="molecule type" value="Genomic_DNA"/>
</dbReference>
<dbReference type="AlphaFoldDB" id="A0A2A6F8W3"/>
<evidence type="ECO:0000313" key="2">
    <source>
        <dbReference type="EMBL" id="PDQ18369.1"/>
    </source>
</evidence>
<dbReference type="RefSeq" id="WP_097576348.1">
    <property type="nucleotide sequence ID" value="NZ_NWQG01000189.1"/>
</dbReference>
<sequence length="82" mass="9179">MNLTYKTVQARLRKAGISIRKKGEIHRINLVGGQENTAYYTTSLQEALDRGLAMAKRAEEPQSGPPAKPREKRRTSTDPRIG</sequence>
<dbReference type="Proteomes" id="UP000219182">
    <property type="component" value="Unassembled WGS sequence"/>
</dbReference>
<gene>
    <name evidence="2" type="ORF">CN311_25030</name>
</gene>
<proteinExistence type="predicted"/>